<protein>
    <recommendedName>
        <fullName evidence="7">2',3'-cyclic-nucleotide 3'-phosphodiesterase</fullName>
        <ecNumber evidence="6">3.1.4.37</ecNumber>
    </recommendedName>
</protein>
<evidence type="ECO:0000256" key="6">
    <source>
        <dbReference type="ARBA" id="ARBA00012317"/>
    </source>
</evidence>
<keyword evidence="13" id="KW-0449">Lipoprotein</keyword>
<dbReference type="PANTHER" id="PTHR10156">
    <property type="entry name" value="2',3'-CYCLIC-NUCLEOTIDE 3'-PHOSPHODIESTERASE"/>
    <property type="match status" value="1"/>
</dbReference>
<dbReference type="EC" id="3.1.4.37" evidence="6"/>
<dbReference type="GO" id="GO:0003723">
    <property type="term" value="F:RNA binding"/>
    <property type="evidence" value="ECO:0007669"/>
    <property type="project" value="UniProtKB-KW"/>
</dbReference>
<dbReference type="InterPro" id="IPR009097">
    <property type="entry name" value="Cyclic_Pdiesterase"/>
</dbReference>
<evidence type="ECO:0000256" key="9">
    <source>
        <dbReference type="ARBA" id="ARBA00022553"/>
    </source>
</evidence>
<dbReference type="InterPro" id="IPR047325">
    <property type="entry name" value="CNPase_cat"/>
</dbReference>
<dbReference type="OrthoDB" id="3231855at2759"/>
<keyword evidence="14" id="KW-0636">Prenylation</keyword>
<keyword evidence="11" id="KW-0694">RNA-binding</keyword>
<evidence type="ECO:0000256" key="11">
    <source>
        <dbReference type="ARBA" id="ARBA00022884"/>
    </source>
</evidence>
<evidence type="ECO:0000256" key="2">
    <source>
        <dbReference type="ARBA" id="ARBA00004223"/>
    </source>
</evidence>
<proteinExistence type="inferred from homology"/>
<dbReference type="Pfam" id="PF05881">
    <property type="entry name" value="CNPase"/>
    <property type="match status" value="1"/>
</dbReference>
<keyword evidence="19" id="KW-1185">Reference proteome</keyword>
<evidence type="ECO:0000256" key="13">
    <source>
        <dbReference type="ARBA" id="ARBA00023288"/>
    </source>
</evidence>
<evidence type="ECO:0000256" key="10">
    <source>
        <dbReference type="ARBA" id="ARBA00022801"/>
    </source>
</evidence>
<dbReference type="InterPro" id="IPR008431">
    <property type="entry name" value="CNPase"/>
</dbReference>
<feature type="domain" description="Cyclic nucleotide phosphodiesterase catalytic" evidence="17">
    <location>
        <begin position="234"/>
        <end position="374"/>
    </location>
</feature>
<comment type="caution">
    <text evidence="18">The sequence shown here is derived from an EMBL/GenBank/DDBJ whole genome shotgun (WGS) entry which is preliminary data.</text>
</comment>
<sequence>MGQCCERCKERQEELVIPQAGSRPSLAPLVPEEEFLEPQDEYLSALEQDVPRVSHESLPAAPTPEAYPTPAPPMGEHLYYPILQDKETMEYVQNSKVMVIMKGLPGAGKSHLSSLLNQMYQGATVCSADLYFMKDGEYKFDVEKLKFAHEFCQQSAKKAAVSGAPVIIIDNTNLQAWNYKYYLRLSKDHHYTPLIIEPQTPWAKDTEQLAGKNSHGLTKEILDQRLKKYEAPKPIYYWWFLNEEDSSQILTVAQSWLKKSLHIQEFIKDFYGFSKLSSVEDVLNYYTKNEGHGGYTVLHATACITKKGKAKNAKEYMAKEAVKNSLGKVFPLHIIGFVMTPRTFGVRLRLEEEALEVWGMDDHETEAEDTLKTTSGKESQKTEKTGQQSAGGGERVSIGDTSLRSSCHTTLRTGESQLHSARFHPTAGKGCRAHLTLGCAPQVQAKITGYLPYLSSFMIVAGKQITYFTLVGGGFAFTLQARHTVYAPSYDLNLFKKLLIFREQNSDLPAAEARCARPTRGAIPVLA</sequence>
<dbReference type="Pfam" id="PF13671">
    <property type="entry name" value="AAA_33"/>
    <property type="match status" value="1"/>
</dbReference>
<evidence type="ECO:0000256" key="12">
    <source>
        <dbReference type="ARBA" id="ARBA00023136"/>
    </source>
</evidence>
<evidence type="ECO:0000256" key="15">
    <source>
        <dbReference type="ARBA" id="ARBA00045937"/>
    </source>
</evidence>
<evidence type="ECO:0000256" key="16">
    <source>
        <dbReference type="SAM" id="MobiDB-lite"/>
    </source>
</evidence>
<dbReference type="GO" id="GO:0005737">
    <property type="term" value="C:cytoplasm"/>
    <property type="evidence" value="ECO:0007669"/>
    <property type="project" value="TreeGrafter"/>
</dbReference>
<dbReference type="AlphaFoldDB" id="A0A8J5D0M3"/>
<dbReference type="EMBL" id="JACEEZ010007269">
    <property type="protein sequence ID" value="KAG0724170.1"/>
    <property type="molecule type" value="Genomic_DNA"/>
</dbReference>
<evidence type="ECO:0000256" key="8">
    <source>
        <dbReference type="ARBA" id="ARBA00022481"/>
    </source>
</evidence>
<dbReference type="Gene3D" id="3.40.50.300">
    <property type="entry name" value="P-loop containing nucleotide triphosphate hydrolases"/>
    <property type="match status" value="1"/>
</dbReference>
<reference evidence="18" key="1">
    <citation type="submission" date="2020-07" db="EMBL/GenBank/DDBJ databases">
        <title>The High-quality genome of the commercially important snow crab, Chionoecetes opilio.</title>
        <authorList>
            <person name="Jeong J.-H."/>
            <person name="Ryu S."/>
        </authorList>
    </citation>
    <scope>NUCLEOTIDE SEQUENCE</scope>
    <source>
        <strain evidence="18">MADBK_172401_WGS</strain>
        <tissue evidence="18">Digestive gland</tissue>
    </source>
</reference>
<organism evidence="18 19">
    <name type="scientific">Chionoecetes opilio</name>
    <name type="common">Atlantic snow crab</name>
    <name type="synonym">Cancer opilio</name>
    <dbReference type="NCBI Taxonomy" id="41210"/>
    <lineage>
        <taxon>Eukaryota</taxon>
        <taxon>Metazoa</taxon>
        <taxon>Ecdysozoa</taxon>
        <taxon>Arthropoda</taxon>
        <taxon>Crustacea</taxon>
        <taxon>Multicrustacea</taxon>
        <taxon>Malacostraca</taxon>
        <taxon>Eumalacostraca</taxon>
        <taxon>Eucarida</taxon>
        <taxon>Decapoda</taxon>
        <taxon>Pleocyemata</taxon>
        <taxon>Brachyura</taxon>
        <taxon>Eubrachyura</taxon>
        <taxon>Majoidea</taxon>
        <taxon>Majidae</taxon>
        <taxon>Chionoecetes</taxon>
    </lineage>
</organism>
<gene>
    <name evidence="18" type="primary">CNP</name>
    <name evidence="18" type="ORF">GWK47_041200</name>
</gene>
<dbReference type="PANTHER" id="PTHR10156:SF0">
    <property type="entry name" value="2',3'-CYCLIC-NUCLEOTIDE 3'-PHOSPHODIESTERASE"/>
    <property type="match status" value="1"/>
</dbReference>
<comment type="similarity">
    <text evidence="4">Belongs to the 2H phosphoesterase superfamily. CNPase family.</text>
</comment>
<dbReference type="GO" id="GO:0004113">
    <property type="term" value="F:2',3'-cyclic-nucleotide 3'-phosphodiesterase activity"/>
    <property type="evidence" value="ECO:0007669"/>
    <property type="project" value="UniProtKB-EC"/>
</dbReference>
<evidence type="ECO:0000256" key="4">
    <source>
        <dbReference type="ARBA" id="ARBA00008662"/>
    </source>
</evidence>
<evidence type="ECO:0000256" key="3">
    <source>
        <dbReference type="ARBA" id="ARBA00004635"/>
    </source>
</evidence>
<evidence type="ECO:0000256" key="7">
    <source>
        <dbReference type="ARBA" id="ARBA00014478"/>
    </source>
</evidence>
<keyword evidence="10" id="KW-0378">Hydrolase</keyword>
<dbReference type="SUPFAM" id="SSF52540">
    <property type="entry name" value="P-loop containing nucleoside triphosphate hydrolases"/>
    <property type="match status" value="1"/>
</dbReference>
<evidence type="ECO:0000259" key="17">
    <source>
        <dbReference type="Pfam" id="PF05881"/>
    </source>
</evidence>
<accession>A0A8J5D0M3</accession>
<keyword evidence="12" id="KW-0472">Membrane</keyword>
<evidence type="ECO:0000313" key="19">
    <source>
        <dbReference type="Proteomes" id="UP000770661"/>
    </source>
</evidence>
<evidence type="ECO:0000256" key="5">
    <source>
        <dbReference type="ARBA" id="ARBA00011781"/>
    </source>
</evidence>
<dbReference type="Gene3D" id="3.90.1740.10">
    <property type="entry name" value="2',3'-cyclic nucleotide 3'-phosphodiesterase superfamily"/>
    <property type="match status" value="1"/>
</dbReference>
<dbReference type="GO" id="GO:0009214">
    <property type="term" value="P:cyclic nucleotide catabolic process"/>
    <property type="evidence" value="ECO:0007669"/>
    <property type="project" value="InterPro"/>
</dbReference>
<comment type="subcellular location">
    <subcellularLocation>
        <location evidence="2">Melanosome</location>
    </subcellularLocation>
    <subcellularLocation>
        <location evidence="3">Membrane</location>
        <topology evidence="3">Lipid-anchor</topology>
    </subcellularLocation>
</comment>
<evidence type="ECO:0000313" key="18">
    <source>
        <dbReference type="EMBL" id="KAG0724170.1"/>
    </source>
</evidence>
<comment type="subunit">
    <text evidence="5">Exists as monomers and homodimers.</text>
</comment>
<dbReference type="Proteomes" id="UP000770661">
    <property type="component" value="Unassembled WGS sequence"/>
</dbReference>
<feature type="region of interest" description="Disordered" evidence="16">
    <location>
        <begin position="361"/>
        <end position="400"/>
    </location>
</feature>
<comment type="catalytic activity">
    <reaction evidence="1">
        <text>a nucleoside 2',3'-cyclic phosphate + H2O = a nucleoside 2'-phosphate + H(+)</text>
        <dbReference type="Rhea" id="RHEA:14489"/>
        <dbReference type="ChEBI" id="CHEBI:15377"/>
        <dbReference type="ChEBI" id="CHEBI:15378"/>
        <dbReference type="ChEBI" id="CHEBI:66954"/>
        <dbReference type="ChEBI" id="CHEBI:78552"/>
        <dbReference type="EC" id="3.1.4.37"/>
    </reaction>
</comment>
<comment type="function">
    <text evidence="15">Catalyzes the formation of 2'-nucleotide products from 2',3'-cyclic substrates. May participate in RNA metabolism in the myelinating cell, CNP is the third most abundant protein in central nervous system myelin.</text>
</comment>
<dbReference type="SUPFAM" id="SSF55144">
    <property type="entry name" value="LigT-like"/>
    <property type="match status" value="1"/>
</dbReference>
<evidence type="ECO:0000256" key="14">
    <source>
        <dbReference type="ARBA" id="ARBA00023289"/>
    </source>
</evidence>
<dbReference type="GO" id="GO:0016020">
    <property type="term" value="C:membrane"/>
    <property type="evidence" value="ECO:0007669"/>
    <property type="project" value="UniProtKB-SubCell"/>
</dbReference>
<dbReference type="InterPro" id="IPR027417">
    <property type="entry name" value="P-loop_NTPase"/>
</dbReference>
<evidence type="ECO:0000256" key="1">
    <source>
        <dbReference type="ARBA" id="ARBA00000610"/>
    </source>
</evidence>
<name>A0A8J5D0M3_CHIOP</name>
<keyword evidence="8" id="KW-0488">Methylation</keyword>
<keyword evidence="9" id="KW-0597">Phosphoprotein</keyword>